<feature type="transmembrane region" description="Helical" evidence="5">
    <location>
        <begin position="421"/>
        <end position="439"/>
    </location>
</feature>
<evidence type="ECO:0000313" key="6">
    <source>
        <dbReference type="EMBL" id="ETO70459.1"/>
    </source>
</evidence>
<evidence type="ECO:0000256" key="4">
    <source>
        <dbReference type="ARBA" id="ARBA00023136"/>
    </source>
</evidence>
<accession>A0A080ZUZ8</accession>
<comment type="subcellular location">
    <subcellularLocation>
        <location evidence="1">Membrane</location>
        <topology evidence="1">Multi-pass membrane protein</topology>
    </subcellularLocation>
</comment>
<feature type="transmembrane region" description="Helical" evidence="5">
    <location>
        <begin position="37"/>
        <end position="58"/>
    </location>
</feature>
<dbReference type="Proteomes" id="UP000028582">
    <property type="component" value="Unassembled WGS sequence"/>
</dbReference>
<dbReference type="PANTHER" id="PTHR10924">
    <property type="entry name" value="MAJOR FACILITATOR SUPERFAMILY PROTEIN-RELATED"/>
    <property type="match status" value="1"/>
</dbReference>
<reference evidence="6 7" key="1">
    <citation type="submission" date="2013-11" db="EMBL/GenBank/DDBJ databases">
        <title>The Genome Sequence of Phytophthora parasitica P1976.</title>
        <authorList>
            <consortium name="The Broad Institute Genomics Platform"/>
            <person name="Russ C."/>
            <person name="Tyler B."/>
            <person name="Panabieres F."/>
            <person name="Shan W."/>
            <person name="Tripathy S."/>
            <person name="Grunwald N."/>
            <person name="Machado M."/>
            <person name="Johnson C.S."/>
            <person name="Walker B."/>
            <person name="Young S."/>
            <person name="Zeng Q."/>
            <person name="Gargeya S."/>
            <person name="Fitzgerald M."/>
            <person name="Haas B."/>
            <person name="Abouelleil A."/>
            <person name="Allen A.W."/>
            <person name="Alvarado L."/>
            <person name="Arachchi H.M."/>
            <person name="Berlin A.M."/>
            <person name="Chapman S.B."/>
            <person name="Gainer-Dewar J."/>
            <person name="Goldberg J."/>
            <person name="Griggs A."/>
            <person name="Gujja S."/>
            <person name="Hansen M."/>
            <person name="Howarth C."/>
            <person name="Imamovic A."/>
            <person name="Ireland A."/>
            <person name="Larimer J."/>
            <person name="McCowan C."/>
            <person name="Murphy C."/>
            <person name="Pearson M."/>
            <person name="Poon T.W."/>
            <person name="Priest M."/>
            <person name="Roberts A."/>
            <person name="Saif S."/>
            <person name="Shea T."/>
            <person name="Sisk P."/>
            <person name="Sykes S."/>
            <person name="Wortman J."/>
            <person name="Nusbaum C."/>
            <person name="Birren B."/>
        </authorList>
    </citation>
    <scope>NUCLEOTIDE SEQUENCE [LARGE SCALE GENOMIC DNA]</scope>
    <source>
        <strain evidence="6 7">P1976</strain>
    </source>
</reference>
<dbReference type="OrthoDB" id="422206at2759"/>
<evidence type="ECO:0000256" key="5">
    <source>
        <dbReference type="SAM" id="Phobius"/>
    </source>
</evidence>
<dbReference type="InterPro" id="IPR011701">
    <property type="entry name" value="MFS"/>
</dbReference>
<feature type="transmembrane region" description="Helical" evidence="5">
    <location>
        <begin position="70"/>
        <end position="88"/>
    </location>
</feature>
<keyword evidence="4 5" id="KW-0472">Membrane</keyword>
<organism evidence="6 7">
    <name type="scientific">Phytophthora nicotianae P1976</name>
    <dbReference type="NCBI Taxonomy" id="1317066"/>
    <lineage>
        <taxon>Eukaryota</taxon>
        <taxon>Sar</taxon>
        <taxon>Stramenopiles</taxon>
        <taxon>Oomycota</taxon>
        <taxon>Peronosporomycetes</taxon>
        <taxon>Peronosporales</taxon>
        <taxon>Peronosporaceae</taxon>
        <taxon>Phytophthora</taxon>
    </lineage>
</organism>
<evidence type="ECO:0000313" key="7">
    <source>
        <dbReference type="Proteomes" id="UP000028582"/>
    </source>
</evidence>
<comment type="caution">
    <text evidence="6">The sequence shown here is derived from an EMBL/GenBank/DDBJ whole genome shotgun (WGS) entry which is preliminary data.</text>
</comment>
<dbReference type="InterPro" id="IPR036259">
    <property type="entry name" value="MFS_trans_sf"/>
</dbReference>
<sequence length="473" mass="51477">MTALPSEAVEIEGVVLLDKAVQKPALSQSSRYSYEKWFMLGILSVLSAVNQTICYSYAPIATIVEERWVHLLPAETLITIFFVSYLPCSFIGSWIMDQKSLAYGVLLGGLLQAVGASLRYLACFLTPVGELYVTLIGQLIASLAMPFMVNSPPLFSANWFPPSKRAASTSVALNANALGTALVYMTAPFLVHSGDDIPDWNLYVALLSIGSCVVAMLFFRSKPTTSVNEFSTSKLDYKYDWRQWWTAFSHTGFWHTIVAFSLAECIVNALSALLDEFLSVTTFSKTQIGFIGAAFIVSSLVGGQLVSQKVDKMRNHKTVSLVCLLLTAVSIGLFQLVPKVKVQATLMSLLVLGAVLGPIQPIVLELGVECSYPTSEATVAALQQLCGNLLSAIAVPGLSALQHMHTEDHAIMRDFFTSPEGVMVILTIATFVVFCLFKGKYKRSAHETKIVLPCINDDQVFDGTHSSSAATFC</sequence>
<feature type="transmembrane region" description="Helical" evidence="5">
    <location>
        <begin position="202"/>
        <end position="219"/>
    </location>
</feature>
<feature type="transmembrane region" description="Helical" evidence="5">
    <location>
        <begin position="318"/>
        <end position="337"/>
    </location>
</feature>
<evidence type="ECO:0000256" key="3">
    <source>
        <dbReference type="ARBA" id="ARBA00022989"/>
    </source>
</evidence>
<dbReference type="Gene3D" id="1.20.1250.20">
    <property type="entry name" value="MFS general substrate transporter like domains"/>
    <property type="match status" value="1"/>
</dbReference>
<feature type="transmembrane region" description="Helical" evidence="5">
    <location>
        <begin position="349"/>
        <end position="368"/>
    </location>
</feature>
<dbReference type="AlphaFoldDB" id="A0A080ZUZ8"/>
<dbReference type="Pfam" id="PF07690">
    <property type="entry name" value="MFS_1"/>
    <property type="match status" value="1"/>
</dbReference>
<gene>
    <name evidence="6" type="ORF">F444_13067</name>
</gene>
<keyword evidence="3 5" id="KW-1133">Transmembrane helix</keyword>
<feature type="transmembrane region" description="Helical" evidence="5">
    <location>
        <begin position="252"/>
        <end position="274"/>
    </location>
</feature>
<dbReference type="PANTHER" id="PTHR10924:SF6">
    <property type="entry name" value="SOLUTE CARRIER FAMILY 49 MEMBER A3"/>
    <property type="match status" value="1"/>
</dbReference>
<feature type="transmembrane region" description="Helical" evidence="5">
    <location>
        <begin position="171"/>
        <end position="190"/>
    </location>
</feature>
<feature type="transmembrane region" description="Helical" evidence="5">
    <location>
        <begin position="380"/>
        <end position="401"/>
    </location>
</feature>
<feature type="transmembrane region" description="Helical" evidence="5">
    <location>
        <begin position="100"/>
        <end position="120"/>
    </location>
</feature>
<evidence type="ECO:0000256" key="1">
    <source>
        <dbReference type="ARBA" id="ARBA00004141"/>
    </source>
</evidence>
<name>A0A080ZUZ8_PHYNI</name>
<dbReference type="GO" id="GO:0016020">
    <property type="term" value="C:membrane"/>
    <property type="evidence" value="ECO:0007669"/>
    <property type="project" value="UniProtKB-SubCell"/>
</dbReference>
<proteinExistence type="predicted"/>
<evidence type="ECO:0008006" key="8">
    <source>
        <dbReference type="Google" id="ProtNLM"/>
    </source>
</evidence>
<dbReference type="GO" id="GO:0022857">
    <property type="term" value="F:transmembrane transporter activity"/>
    <property type="evidence" value="ECO:0007669"/>
    <property type="project" value="InterPro"/>
</dbReference>
<dbReference type="SUPFAM" id="SSF103473">
    <property type="entry name" value="MFS general substrate transporter"/>
    <property type="match status" value="1"/>
</dbReference>
<keyword evidence="2 5" id="KW-0812">Transmembrane</keyword>
<evidence type="ECO:0000256" key="2">
    <source>
        <dbReference type="ARBA" id="ARBA00022692"/>
    </source>
</evidence>
<feature type="transmembrane region" description="Helical" evidence="5">
    <location>
        <begin position="132"/>
        <end position="150"/>
    </location>
</feature>
<dbReference type="EMBL" id="ANJA01002335">
    <property type="protein sequence ID" value="ETO70459.1"/>
    <property type="molecule type" value="Genomic_DNA"/>
</dbReference>
<feature type="transmembrane region" description="Helical" evidence="5">
    <location>
        <begin position="286"/>
        <end position="306"/>
    </location>
</feature>
<protein>
    <recommendedName>
        <fullName evidence="8">Major facilitator superfamily (MFS) profile domain-containing protein</fullName>
    </recommendedName>
</protein>
<dbReference type="InterPro" id="IPR049680">
    <property type="entry name" value="FLVCR1-2_SLC49-like"/>
</dbReference>